<dbReference type="PROSITE" id="PS50112">
    <property type="entry name" value="PAS"/>
    <property type="match status" value="1"/>
</dbReference>
<dbReference type="CDD" id="cd00130">
    <property type="entry name" value="PAS"/>
    <property type="match status" value="1"/>
</dbReference>
<keyword evidence="3" id="KW-0597">Phosphoprotein</keyword>
<comment type="catalytic activity">
    <reaction evidence="1">
        <text>ATP + protein L-histidine = ADP + protein N-phospho-L-histidine.</text>
        <dbReference type="EC" id="2.7.13.3"/>
    </reaction>
</comment>
<evidence type="ECO:0000313" key="11">
    <source>
        <dbReference type="EMBL" id="CAE6818163.1"/>
    </source>
</evidence>
<dbReference type="PRINTS" id="PR00344">
    <property type="entry name" value="BCTRLSENSOR"/>
</dbReference>
<dbReference type="InterPro" id="IPR003594">
    <property type="entry name" value="HATPase_dom"/>
</dbReference>
<feature type="domain" description="PAS" evidence="10">
    <location>
        <begin position="149"/>
        <end position="194"/>
    </location>
</feature>
<evidence type="ECO:0000256" key="7">
    <source>
        <dbReference type="ARBA" id="ARBA00022840"/>
    </source>
</evidence>
<keyword evidence="4 11" id="KW-0808">Transferase</keyword>
<name>A0ABM8SLB2_9BURK</name>
<evidence type="ECO:0000256" key="8">
    <source>
        <dbReference type="ARBA" id="ARBA00023012"/>
    </source>
</evidence>
<dbReference type="CDD" id="cd00082">
    <property type="entry name" value="HisKA"/>
    <property type="match status" value="1"/>
</dbReference>
<evidence type="ECO:0000256" key="2">
    <source>
        <dbReference type="ARBA" id="ARBA00012438"/>
    </source>
</evidence>
<dbReference type="InterPro" id="IPR036097">
    <property type="entry name" value="HisK_dim/P_sf"/>
</dbReference>
<dbReference type="Gene3D" id="3.30.565.10">
    <property type="entry name" value="Histidine kinase-like ATPase, C-terminal domain"/>
    <property type="match status" value="1"/>
</dbReference>
<evidence type="ECO:0000256" key="1">
    <source>
        <dbReference type="ARBA" id="ARBA00000085"/>
    </source>
</evidence>
<dbReference type="NCBIfam" id="TIGR00229">
    <property type="entry name" value="sensory_box"/>
    <property type="match status" value="1"/>
</dbReference>
<proteinExistence type="predicted"/>
<dbReference type="EMBL" id="CAJNBK010000027">
    <property type="protein sequence ID" value="CAE6818163.1"/>
    <property type="molecule type" value="Genomic_DNA"/>
</dbReference>
<dbReference type="InterPro" id="IPR035965">
    <property type="entry name" value="PAS-like_dom_sf"/>
</dbReference>
<evidence type="ECO:0000259" key="9">
    <source>
        <dbReference type="PROSITE" id="PS50109"/>
    </source>
</evidence>
<dbReference type="Proteomes" id="UP000672526">
    <property type="component" value="Unassembled WGS sequence"/>
</dbReference>
<keyword evidence="6" id="KW-0418">Kinase</keyword>
<organism evidence="11 12">
    <name type="scientific">Paraburkholderia haematera</name>
    <dbReference type="NCBI Taxonomy" id="2793077"/>
    <lineage>
        <taxon>Bacteria</taxon>
        <taxon>Pseudomonadati</taxon>
        <taxon>Pseudomonadota</taxon>
        <taxon>Betaproteobacteria</taxon>
        <taxon>Burkholderiales</taxon>
        <taxon>Burkholderiaceae</taxon>
        <taxon>Paraburkholderia</taxon>
    </lineage>
</organism>
<accession>A0ABM8SLB2</accession>
<dbReference type="SMART" id="SM00388">
    <property type="entry name" value="HisKA"/>
    <property type="match status" value="1"/>
</dbReference>
<dbReference type="Gene3D" id="3.30.450.20">
    <property type="entry name" value="PAS domain"/>
    <property type="match status" value="1"/>
</dbReference>
<keyword evidence="7" id="KW-0067">ATP-binding</keyword>
<dbReference type="SUPFAM" id="SSF55874">
    <property type="entry name" value="ATPase domain of HSP90 chaperone/DNA topoisomerase II/histidine kinase"/>
    <property type="match status" value="1"/>
</dbReference>
<evidence type="ECO:0000256" key="6">
    <source>
        <dbReference type="ARBA" id="ARBA00022777"/>
    </source>
</evidence>
<dbReference type="PANTHER" id="PTHR43065:SF10">
    <property type="entry name" value="PEROXIDE STRESS-ACTIVATED HISTIDINE KINASE MAK3"/>
    <property type="match status" value="1"/>
</dbReference>
<keyword evidence="8" id="KW-0902">Two-component regulatory system</keyword>
<dbReference type="PANTHER" id="PTHR43065">
    <property type="entry name" value="SENSOR HISTIDINE KINASE"/>
    <property type="match status" value="1"/>
</dbReference>
<dbReference type="SMART" id="SM00387">
    <property type="entry name" value="HATPase_c"/>
    <property type="match status" value="1"/>
</dbReference>
<dbReference type="InterPro" id="IPR036890">
    <property type="entry name" value="HATPase_C_sf"/>
</dbReference>
<dbReference type="SUPFAM" id="SSF55785">
    <property type="entry name" value="PYP-like sensor domain (PAS domain)"/>
    <property type="match status" value="1"/>
</dbReference>
<sequence>MSIVMPAIVVLQAAIILGLLALELRRRISLPFSSLNPPITESNYRKSATLDGCAAHTALPELAGEANITEFSNRTRQPALLRGEHRHHAPDGSGASDSGLSASLARRRFTARLRTMTSARTARRETYDGGARVAFTNDSHADASEQVSGERYFREALALLPLGILMLDERGLMVMVNPQAERLFGYEHGELVGKPAELLVHALRLNSPAPYWADPSTMQQACGPSPLDDPCARRKDGTEFRAEIDLSAFRFDGENVTLAFVIDKTERHELHRQRQDLAHLTRVSTIGQLASSLAHELNQPLTAILSNVQAAQRFMTADPIDLAELRDILNDIVQDDYRASEVIRRIRTVVKKGDFEVISLDLASVIRDVVALVHSDAIVRGVRVTLDIDTALPPVRADRVQLQQVMLNLLLNAFDAMNEVPPVDRAVCVTLKPADNGMVLIAVRDRGHGLTADKLDKIFKPFFTSKPQGLGLGLSISRSIIDMHRGRLWAENNNDRGATFYVALPAGDATPEDKSR</sequence>
<dbReference type="InterPro" id="IPR003661">
    <property type="entry name" value="HisK_dim/P_dom"/>
</dbReference>
<reference evidence="11 12" key="1">
    <citation type="submission" date="2021-02" db="EMBL/GenBank/DDBJ databases">
        <authorList>
            <person name="Vanwijnsberghe S."/>
        </authorList>
    </citation>
    <scope>NUCLEOTIDE SEQUENCE [LARGE SCALE GENOMIC DNA]</scope>
    <source>
        <strain evidence="11 12">LMG 31837</strain>
    </source>
</reference>
<dbReference type="InterPro" id="IPR005467">
    <property type="entry name" value="His_kinase_dom"/>
</dbReference>
<dbReference type="SUPFAM" id="SSF47384">
    <property type="entry name" value="Homodimeric domain of signal transducing histidine kinase"/>
    <property type="match status" value="1"/>
</dbReference>
<evidence type="ECO:0000256" key="5">
    <source>
        <dbReference type="ARBA" id="ARBA00022741"/>
    </source>
</evidence>
<keyword evidence="12" id="KW-1185">Reference proteome</keyword>
<dbReference type="Pfam" id="PF13426">
    <property type="entry name" value="PAS_9"/>
    <property type="match status" value="1"/>
</dbReference>
<feature type="domain" description="Histidine kinase" evidence="9">
    <location>
        <begin position="292"/>
        <end position="508"/>
    </location>
</feature>
<dbReference type="PROSITE" id="PS50109">
    <property type="entry name" value="HIS_KIN"/>
    <property type="match status" value="1"/>
</dbReference>
<protein>
    <recommendedName>
        <fullName evidence="2">histidine kinase</fullName>
        <ecNumber evidence="2">2.7.13.3</ecNumber>
    </recommendedName>
</protein>
<evidence type="ECO:0000259" key="10">
    <source>
        <dbReference type="PROSITE" id="PS50112"/>
    </source>
</evidence>
<dbReference type="Pfam" id="PF00512">
    <property type="entry name" value="HisKA"/>
    <property type="match status" value="1"/>
</dbReference>
<keyword evidence="5" id="KW-0547">Nucleotide-binding</keyword>
<dbReference type="SMART" id="SM00091">
    <property type="entry name" value="PAS"/>
    <property type="match status" value="1"/>
</dbReference>
<dbReference type="Gene3D" id="1.10.287.130">
    <property type="match status" value="1"/>
</dbReference>
<dbReference type="EC" id="2.7.13.3" evidence="2"/>
<evidence type="ECO:0000256" key="3">
    <source>
        <dbReference type="ARBA" id="ARBA00022553"/>
    </source>
</evidence>
<evidence type="ECO:0000313" key="12">
    <source>
        <dbReference type="Proteomes" id="UP000672526"/>
    </source>
</evidence>
<evidence type="ECO:0000256" key="4">
    <source>
        <dbReference type="ARBA" id="ARBA00022679"/>
    </source>
</evidence>
<dbReference type="Pfam" id="PF02518">
    <property type="entry name" value="HATPase_c"/>
    <property type="match status" value="1"/>
</dbReference>
<dbReference type="InterPro" id="IPR000014">
    <property type="entry name" value="PAS"/>
</dbReference>
<dbReference type="GO" id="GO:0016740">
    <property type="term" value="F:transferase activity"/>
    <property type="evidence" value="ECO:0007669"/>
    <property type="project" value="UniProtKB-KW"/>
</dbReference>
<comment type="caution">
    <text evidence="11">The sequence shown here is derived from an EMBL/GenBank/DDBJ whole genome shotgun (WGS) entry which is preliminary data.</text>
</comment>
<gene>
    <name evidence="11" type="primary">sasA_16</name>
    <name evidence="11" type="ORF">R69888_05974</name>
</gene>
<dbReference type="InterPro" id="IPR004358">
    <property type="entry name" value="Sig_transdc_His_kin-like_C"/>
</dbReference>